<keyword evidence="2" id="KW-0813">Transport</keyword>
<dbReference type="SUPFAM" id="SSF52540">
    <property type="entry name" value="P-loop containing nucleoside triphosphate hydrolases"/>
    <property type="match status" value="1"/>
</dbReference>
<evidence type="ECO:0000256" key="2">
    <source>
        <dbReference type="ARBA" id="ARBA00022448"/>
    </source>
</evidence>
<dbReference type="PANTHER" id="PTHR42711">
    <property type="entry name" value="ABC TRANSPORTER ATP-BINDING PROTEIN"/>
    <property type="match status" value="1"/>
</dbReference>
<feature type="domain" description="ABC transporter" evidence="6">
    <location>
        <begin position="4"/>
        <end position="229"/>
    </location>
</feature>
<comment type="subcellular location">
    <subcellularLocation>
        <location evidence="1">Cell membrane</location>
        <topology evidence="1">Peripheral membrane protein</topology>
    </subcellularLocation>
</comment>
<dbReference type="PANTHER" id="PTHR42711:SF16">
    <property type="entry name" value="ABC TRANSPORTER ATP-BINDING PROTEIN"/>
    <property type="match status" value="1"/>
</dbReference>
<sequence>MNVIEVTGLRKSYPERTAVDGVSFQVGRGEIFGLAGPNGGGKTTLVECLSGLRRPDGGTVRVLGHDPWRERSALHQRIGVQLQDSRLPGELRVGEALRLYSTFYREPADWRELMATWELTDRRNTAFNKLSGGWRQRLLIALALVGKPELVVLDELTTGLDPYARRATWAMVRELRTLGVTVVLVSHFMDEAEALCDRVAVLGAGRLLALGSPAELVAEAGADNLEEAFLDLVEEYR</sequence>
<dbReference type="InterPro" id="IPR003593">
    <property type="entry name" value="AAA+_ATPase"/>
</dbReference>
<evidence type="ECO:0000259" key="6">
    <source>
        <dbReference type="PROSITE" id="PS50893"/>
    </source>
</evidence>
<dbReference type="Gene3D" id="3.40.50.300">
    <property type="entry name" value="P-loop containing nucleotide triphosphate hydrolases"/>
    <property type="match status" value="1"/>
</dbReference>
<dbReference type="InterPro" id="IPR017871">
    <property type="entry name" value="ABC_transporter-like_CS"/>
</dbReference>
<dbReference type="CDD" id="cd03230">
    <property type="entry name" value="ABC_DR_subfamily_A"/>
    <property type="match status" value="1"/>
</dbReference>
<dbReference type="EMBL" id="JAVREO010000009">
    <property type="protein sequence ID" value="MDT0268039.1"/>
    <property type="molecule type" value="Genomic_DNA"/>
</dbReference>
<keyword evidence="3" id="KW-0547">Nucleotide-binding</keyword>
<evidence type="ECO:0000256" key="3">
    <source>
        <dbReference type="ARBA" id="ARBA00022741"/>
    </source>
</evidence>
<comment type="caution">
    <text evidence="7">The sequence shown here is derived from an EMBL/GenBank/DDBJ whole genome shotgun (WGS) entry which is preliminary data.</text>
</comment>
<dbReference type="RefSeq" id="WP_311668124.1">
    <property type="nucleotide sequence ID" value="NZ_JAVREO010000009.1"/>
</dbReference>
<name>A0ABU2JU49_9ACTN</name>
<protein>
    <submittedName>
        <fullName evidence="7">ABC transporter ATP-binding protein</fullName>
    </submittedName>
</protein>
<keyword evidence="5" id="KW-0046">Antibiotic resistance</keyword>
<evidence type="ECO:0000313" key="7">
    <source>
        <dbReference type="EMBL" id="MDT0268039.1"/>
    </source>
</evidence>
<proteinExistence type="predicted"/>
<dbReference type="GO" id="GO:0005524">
    <property type="term" value="F:ATP binding"/>
    <property type="evidence" value="ECO:0007669"/>
    <property type="project" value="UniProtKB-KW"/>
</dbReference>
<evidence type="ECO:0000313" key="8">
    <source>
        <dbReference type="Proteomes" id="UP001183410"/>
    </source>
</evidence>
<evidence type="ECO:0000256" key="5">
    <source>
        <dbReference type="ARBA" id="ARBA00023251"/>
    </source>
</evidence>
<dbReference type="Pfam" id="PF00005">
    <property type="entry name" value="ABC_tran"/>
    <property type="match status" value="1"/>
</dbReference>
<dbReference type="PROSITE" id="PS00211">
    <property type="entry name" value="ABC_TRANSPORTER_1"/>
    <property type="match status" value="1"/>
</dbReference>
<evidence type="ECO:0000256" key="1">
    <source>
        <dbReference type="ARBA" id="ARBA00004202"/>
    </source>
</evidence>
<dbReference type="InterPro" id="IPR027417">
    <property type="entry name" value="P-loop_NTPase"/>
</dbReference>
<keyword evidence="8" id="KW-1185">Reference proteome</keyword>
<organism evidence="7 8">
    <name type="scientific">Streptomyces chisholmiae</name>
    <dbReference type="NCBI Taxonomy" id="3075540"/>
    <lineage>
        <taxon>Bacteria</taxon>
        <taxon>Bacillati</taxon>
        <taxon>Actinomycetota</taxon>
        <taxon>Actinomycetes</taxon>
        <taxon>Kitasatosporales</taxon>
        <taxon>Streptomycetaceae</taxon>
        <taxon>Streptomyces</taxon>
    </lineage>
</organism>
<keyword evidence="4 7" id="KW-0067">ATP-binding</keyword>
<dbReference type="SMART" id="SM00382">
    <property type="entry name" value="AAA"/>
    <property type="match status" value="1"/>
</dbReference>
<dbReference type="PROSITE" id="PS50893">
    <property type="entry name" value="ABC_TRANSPORTER_2"/>
    <property type="match status" value="1"/>
</dbReference>
<reference evidence="8" key="1">
    <citation type="submission" date="2023-07" db="EMBL/GenBank/DDBJ databases">
        <title>30 novel species of actinomycetes from the DSMZ collection.</title>
        <authorList>
            <person name="Nouioui I."/>
        </authorList>
    </citation>
    <scope>NUCLEOTIDE SEQUENCE [LARGE SCALE GENOMIC DNA]</scope>
    <source>
        <strain evidence="8">DSM 44915</strain>
    </source>
</reference>
<dbReference type="InterPro" id="IPR050763">
    <property type="entry name" value="ABC_transporter_ATP-binding"/>
</dbReference>
<accession>A0ABU2JU49</accession>
<dbReference type="Proteomes" id="UP001183410">
    <property type="component" value="Unassembled WGS sequence"/>
</dbReference>
<gene>
    <name evidence="7" type="ORF">RM844_17295</name>
</gene>
<dbReference type="InterPro" id="IPR003439">
    <property type="entry name" value="ABC_transporter-like_ATP-bd"/>
</dbReference>
<evidence type="ECO:0000256" key="4">
    <source>
        <dbReference type="ARBA" id="ARBA00022840"/>
    </source>
</evidence>